<evidence type="ECO:0000256" key="4">
    <source>
        <dbReference type="SAM" id="MobiDB-lite"/>
    </source>
</evidence>
<keyword evidence="5" id="KW-0732">Signal</keyword>
<evidence type="ECO:0000313" key="6">
    <source>
        <dbReference type="EMBL" id="BCS86321.1"/>
    </source>
</evidence>
<evidence type="ECO:0000313" key="7">
    <source>
        <dbReference type="Proteomes" id="UP001319045"/>
    </source>
</evidence>
<dbReference type="Pfam" id="PF13414">
    <property type="entry name" value="TPR_11"/>
    <property type="match status" value="1"/>
</dbReference>
<evidence type="ECO:0000256" key="2">
    <source>
        <dbReference type="ARBA" id="ARBA00022803"/>
    </source>
</evidence>
<accession>A0ABN6EN87</accession>
<dbReference type="Pfam" id="PF07719">
    <property type="entry name" value="TPR_2"/>
    <property type="match status" value="1"/>
</dbReference>
<evidence type="ECO:0000256" key="1">
    <source>
        <dbReference type="ARBA" id="ARBA00022737"/>
    </source>
</evidence>
<sequence length="235" mass="27300">MMRGIKYIFILLSIFVCAGAFAQSDRQYIRNGNKLFHQQNYAKAEVEYRKAISKNPNNSQAIYNLGNALLMQQKDSAATSLFQKSGRIETSKIRKAMSYHNIGVICQKHQMYGDAINAYKEALRNNPNDNQTRYNLALCKRLLKNQPKDKNKQNNKQKDKKNKDKNKKDKDKNKQNNNNKDKNKQDKKQQQPEDRMSKENAEQLLNAALQEEKATQQRISKAMQQAGSKKLQKNW</sequence>
<feature type="signal peptide" evidence="5">
    <location>
        <begin position="1"/>
        <end position="22"/>
    </location>
</feature>
<feature type="region of interest" description="Disordered" evidence="4">
    <location>
        <begin position="143"/>
        <end position="235"/>
    </location>
</feature>
<dbReference type="Proteomes" id="UP001319045">
    <property type="component" value="Chromosome"/>
</dbReference>
<evidence type="ECO:0000256" key="5">
    <source>
        <dbReference type="SAM" id="SignalP"/>
    </source>
</evidence>
<dbReference type="Gene3D" id="1.25.40.10">
    <property type="entry name" value="Tetratricopeptide repeat domain"/>
    <property type="match status" value="2"/>
</dbReference>
<evidence type="ECO:0008006" key="8">
    <source>
        <dbReference type="Google" id="ProtNLM"/>
    </source>
</evidence>
<dbReference type="InterPro" id="IPR011990">
    <property type="entry name" value="TPR-like_helical_dom_sf"/>
</dbReference>
<dbReference type="SUPFAM" id="SSF48452">
    <property type="entry name" value="TPR-like"/>
    <property type="match status" value="1"/>
</dbReference>
<feature type="compositionally biased region" description="Basic and acidic residues" evidence="4">
    <location>
        <begin position="166"/>
        <end position="201"/>
    </location>
</feature>
<feature type="compositionally biased region" description="Basic residues" evidence="4">
    <location>
        <begin position="153"/>
        <end position="165"/>
    </location>
</feature>
<feature type="compositionally biased region" description="Polar residues" evidence="4">
    <location>
        <begin position="216"/>
        <end position="229"/>
    </location>
</feature>
<organism evidence="6 7">
    <name type="scientific">Prevotella herbatica</name>
    <dbReference type="NCBI Taxonomy" id="2801997"/>
    <lineage>
        <taxon>Bacteria</taxon>
        <taxon>Pseudomonadati</taxon>
        <taxon>Bacteroidota</taxon>
        <taxon>Bacteroidia</taxon>
        <taxon>Bacteroidales</taxon>
        <taxon>Prevotellaceae</taxon>
        <taxon>Prevotella</taxon>
    </lineage>
</organism>
<keyword evidence="1" id="KW-0677">Repeat</keyword>
<dbReference type="InterPro" id="IPR013105">
    <property type="entry name" value="TPR_2"/>
</dbReference>
<dbReference type="SMART" id="SM00028">
    <property type="entry name" value="TPR"/>
    <property type="match status" value="3"/>
</dbReference>
<protein>
    <recommendedName>
        <fullName evidence="8">Aerotolerance regulator BatC</fullName>
    </recommendedName>
</protein>
<feature type="repeat" description="TPR" evidence="3">
    <location>
        <begin position="96"/>
        <end position="129"/>
    </location>
</feature>
<feature type="chain" id="PRO_5045547707" description="Aerotolerance regulator BatC" evidence="5">
    <location>
        <begin position="23"/>
        <end position="235"/>
    </location>
</feature>
<proteinExistence type="predicted"/>
<reference evidence="6 7" key="1">
    <citation type="journal article" date="2022" name="Int. J. Syst. Evol. Microbiol.">
        <title>Prevotella herbatica sp. nov., a plant polysaccharide-decomposing anaerobic bacterium isolated from a methanogenic reactor.</title>
        <authorList>
            <person name="Uek A."/>
            <person name="Tonouchi A."/>
            <person name="Kaku N."/>
            <person name="Ueki K."/>
        </authorList>
    </citation>
    <scope>NUCLEOTIDE SEQUENCE [LARGE SCALE GENOMIC DNA]</scope>
    <source>
        <strain evidence="6 7">WR041</strain>
    </source>
</reference>
<dbReference type="InterPro" id="IPR019734">
    <property type="entry name" value="TPR_rpt"/>
</dbReference>
<name>A0ABN6EN87_9BACT</name>
<evidence type="ECO:0000256" key="3">
    <source>
        <dbReference type="PROSITE-ProRule" id="PRU00339"/>
    </source>
</evidence>
<gene>
    <name evidence="6" type="ORF">prwr041_22140</name>
</gene>
<feature type="repeat" description="TPR" evidence="3">
    <location>
        <begin position="25"/>
        <end position="58"/>
    </location>
</feature>
<keyword evidence="2 3" id="KW-0802">TPR repeat</keyword>
<keyword evidence="7" id="KW-1185">Reference proteome</keyword>
<dbReference type="EMBL" id="AP024484">
    <property type="protein sequence ID" value="BCS86321.1"/>
    <property type="molecule type" value="Genomic_DNA"/>
</dbReference>
<dbReference type="PROSITE" id="PS50005">
    <property type="entry name" value="TPR"/>
    <property type="match status" value="2"/>
</dbReference>